<dbReference type="GO" id="GO:0046872">
    <property type="term" value="F:metal ion binding"/>
    <property type="evidence" value="ECO:0007669"/>
    <property type="project" value="UniProtKB-KW"/>
</dbReference>
<comment type="activity regulation">
    <text evidence="12">Activated by a monovalent cation that binds near, but not in, the active site. The most likely occupant of the site in vivo is potassium. Ion binding induces a conformational change that may alter substrate affinity.</text>
</comment>
<proteinExistence type="inferred from homology"/>
<feature type="binding site" evidence="12">
    <location>
        <position position="296"/>
    </location>
    <ligand>
        <name>K(+)</name>
        <dbReference type="ChEBI" id="CHEBI:29103"/>
    </ligand>
</feature>
<evidence type="ECO:0000256" key="3">
    <source>
        <dbReference type="ARBA" id="ARBA00016943"/>
    </source>
</evidence>
<feature type="binding site" evidence="12">
    <location>
        <position position="287"/>
    </location>
    <ligand>
        <name>K(+)</name>
        <dbReference type="ChEBI" id="CHEBI:29103"/>
    </ligand>
</feature>
<dbReference type="SUPFAM" id="SSF53613">
    <property type="entry name" value="Ribokinase-like"/>
    <property type="match status" value="1"/>
</dbReference>
<organism evidence="14 15">
    <name type="scientific">Clostridium acetireducens DSM 10703</name>
    <dbReference type="NCBI Taxonomy" id="1121290"/>
    <lineage>
        <taxon>Bacteria</taxon>
        <taxon>Bacillati</taxon>
        <taxon>Bacillota</taxon>
        <taxon>Clostridia</taxon>
        <taxon>Eubacteriales</taxon>
        <taxon>Clostridiaceae</taxon>
        <taxon>Clostridium</taxon>
    </lineage>
</organism>
<dbReference type="InterPro" id="IPR002139">
    <property type="entry name" value="Ribo/fructo_kinase"/>
</dbReference>
<evidence type="ECO:0000259" key="13">
    <source>
        <dbReference type="Pfam" id="PF00294"/>
    </source>
</evidence>
<feature type="binding site" evidence="12">
    <location>
        <position position="252"/>
    </location>
    <ligand>
        <name>substrate</name>
    </ligand>
</feature>
<comment type="catalytic activity">
    <reaction evidence="12">
        <text>D-ribose + ATP = D-ribose 5-phosphate + ADP + H(+)</text>
        <dbReference type="Rhea" id="RHEA:13697"/>
        <dbReference type="ChEBI" id="CHEBI:15378"/>
        <dbReference type="ChEBI" id="CHEBI:30616"/>
        <dbReference type="ChEBI" id="CHEBI:47013"/>
        <dbReference type="ChEBI" id="CHEBI:78346"/>
        <dbReference type="ChEBI" id="CHEBI:456216"/>
        <dbReference type="EC" id="2.7.1.15"/>
    </reaction>
</comment>
<feature type="binding site" evidence="12">
    <location>
        <position position="246"/>
    </location>
    <ligand>
        <name>K(+)</name>
        <dbReference type="ChEBI" id="CHEBI:29103"/>
    </ligand>
</feature>
<dbReference type="PANTHER" id="PTHR10584">
    <property type="entry name" value="SUGAR KINASE"/>
    <property type="match status" value="1"/>
</dbReference>
<dbReference type="UniPathway" id="UPA00916">
    <property type="reaction ID" value="UER00889"/>
</dbReference>
<evidence type="ECO:0000256" key="5">
    <source>
        <dbReference type="ARBA" id="ARBA00022723"/>
    </source>
</evidence>
<comment type="caution">
    <text evidence="12">Lacks conserved residue(s) required for the propagation of feature annotation.</text>
</comment>
<comment type="similarity">
    <text evidence="1">Belongs to the carbohydrate kinase pfkB family.</text>
</comment>
<dbReference type="InterPro" id="IPR011611">
    <property type="entry name" value="PfkB_dom"/>
</dbReference>
<dbReference type="InterPro" id="IPR011877">
    <property type="entry name" value="Ribokinase"/>
</dbReference>
<feature type="binding site" evidence="12">
    <location>
        <position position="281"/>
    </location>
    <ligand>
        <name>ATP</name>
        <dbReference type="ChEBI" id="CHEBI:30616"/>
    </ligand>
</feature>
<comment type="function">
    <text evidence="12">Catalyzes the phosphorylation of ribose at O-5 in a reaction requiring ATP and magnesium. The resulting D-ribose-5-phosphate can then be used either for sythesis of nucleotides, histidine, and tryptophan, or as a component of the pentose phosphate pathway.</text>
</comment>
<keyword evidence="9 12" id="KW-0460">Magnesium</keyword>
<evidence type="ECO:0000256" key="11">
    <source>
        <dbReference type="ARBA" id="ARBA00023277"/>
    </source>
</evidence>
<keyword evidence="8 12" id="KW-0067">ATP-binding</keyword>
<protein>
    <recommendedName>
        <fullName evidence="3 12">Ribokinase</fullName>
        <shortName evidence="12">RK</shortName>
        <ecNumber evidence="2 12">2.7.1.15</ecNumber>
    </recommendedName>
</protein>
<evidence type="ECO:0000313" key="14">
    <source>
        <dbReference type="EMBL" id="OFI01508.1"/>
    </source>
</evidence>
<dbReference type="NCBIfam" id="TIGR02152">
    <property type="entry name" value="D_ribokin_bact"/>
    <property type="match status" value="1"/>
</dbReference>
<dbReference type="STRING" id="1121290.CLAOCE_21230"/>
<evidence type="ECO:0000256" key="2">
    <source>
        <dbReference type="ARBA" id="ARBA00012035"/>
    </source>
</evidence>
<evidence type="ECO:0000256" key="4">
    <source>
        <dbReference type="ARBA" id="ARBA00022679"/>
    </source>
</evidence>
<comment type="subunit">
    <text evidence="12">Homodimer.</text>
</comment>
<reference evidence="14 15" key="1">
    <citation type="submission" date="2016-06" db="EMBL/GenBank/DDBJ databases">
        <title>Genome sequence of Clostridium acetireducens DSM 10703.</title>
        <authorList>
            <person name="Poehlein A."/>
            <person name="Fluechter S."/>
            <person name="Duerre P."/>
            <person name="Daniel R."/>
        </authorList>
    </citation>
    <scope>NUCLEOTIDE SEQUENCE [LARGE SCALE GENOMIC DNA]</scope>
    <source>
        <strain evidence="14 15">DSM 10703</strain>
    </source>
</reference>
<dbReference type="OrthoDB" id="9775849at2"/>
<feature type="binding site" evidence="12">
    <location>
        <position position="248"/>
    </location>
    <ligand>
        <name>K(+)</name>
        <dbReference type="ChEBI" id="CHEBI:29103"/>
    </ligand>
</feature>
<evidence type="ECO:0000256" key="10">
    <source>
        <dbReference type="ARBA" id="ARBA00022958"/>
    </source>
</evidence>
<evidence type="ECO:0000256" key="9">
    <source>
        <dbReference type="ARBA" id="ARBA00022842"/>
    </source>
</evidence>
<dbReference type="PROSITE" id="PS00584">
    <property type="entry name" value="PFKB_KINASES_2"/>
    <property type="match status" value="1"/>
</dbReference>
<dbReference type="PANTHER" id="PTHR10584:SF166">
    <property type="entry name" value="RIBOKINASE"/>
    <property type="match status" value="1"/>
</dbReference>
<evidence type="ECO:0000313" key="15">
    <source>
        <dbReference type="Proteomes" id="UP000175744"/>
    </source>
</evidence>
<evidence type="ECO:0000256" key="7">
    <source>
        <dbReference type="ARBA" id="ARBA00022777"/>
    </source>
</evidence>
<feature type="binding site" evidence="12">
    <location>
        <begin position="39"/>
        <end position="43"/>
    </location>
    <ligand>
        <name>substrate</name>
    </ligand>
</feature>
<keyword evidence="5 12" id="KW-0479">Metal-binding</keyword>
<accession>A0A1E8EWY3</accession>
<comment type="cofactor">
    <cofactor evidence="12">
        <name>Mg(2+)</name>
        <dbReference type="ChEBI" id="CHEBI:18420"/>
    </cofactor>
    <text evidence="12">Requires a divalent cation, most likely magnesium in vivo, as an electrophilic catalyst to aid phosphoryl group transfer. It is the chelate of the metal and the nucleotide that is the actual substrate.</text>
</comment>
<dbReference type="Proteomes" id="UP000175744">
    <property type="component" value="Unassembled WGS sequence"/>
</dbReference>
<feature type="binding site" evidence="12">
    <location>
        <position position="184"/>
    </location>
    <ligand>
        <name>ATP</name>
        <dbReference type="ChEBI" id="CHEBI:30616"/>
    </ligand>
</feature>
<dbReference type="PRINTS" id="PR00990">
    <property type="entry name" value="RIBOKINASE"/>
</dbReference>
<comment type="subcellular location">
    <subcellularLocation>
        <location evidence="12">Cytoplasm</location>
    </subcellularLocation>
</comment>
<dbReference type="AlphaFoldDB" id="A0A1E8EWY3"/>
<dbReference type="GO" id="GO:0005524">
    <property type="term" value="F:ATP binding"/>
    <property type="evidence" value="ECO:0007669"/>
    <property type="project" value="UniProtKB-UniRule"/>
</dbReference>
<dbReference type="CDD" id="cd01174">
    <property type="entry name" value="ribokinase"/>
    <property type="match status" value="1"/>
</dbReference>
<dbReference type="GO" id="GO:0005829">
    <property type="term" value="C:cytosol"/>
    <property type="evidence" value="ECO:0007669"/>
    <property type="project" value="TreeGrafter"/>
</dbReference>
<dbReference type="Pfam" id="PF00294">
    <property type="entry name" value="PfkB"/>
    <property type="match status" value="1"/>
</dbReference>
<dbReference type="InterPro" id="IPR002173">
    <property type="entry name" value="Carboh/pur_kinase_PfkB_CS"/>
</dbReference>
<feature type="binding site" evidence="12">
    <location>
        <position position="290"/>
    </location>
    <ligand>
        <name>K(+)</name>
        <dbReference type="ChEBI" id="CHEBI:29103"/>
    </ligand>
</feature>
<sequence length="304" mass="32834">MSNVCVLGSINMDIVLRVDRMVKSGETILSKGFNKNPGGKGANQAVAARRLGAEVFIIGKVSNDDNGDVLLKCLKKDGIKIDYVFEDKENPTGMAIISVDNEGNNSIVVVPGANMNISLQEIEKCRKVIENSNIIVSQFETPVEATIHAFKIAREKGVITILNPAPAKEIPDDLLNITDIIIPNETEAFEITKVNVHTKETAKEAADKLIHKGVKYVIITLGEKGAVLVSKDNMSVIPAYKVKAVDTTAAGDSFIGALASKLEKENKIDFYTLESAVKFGNKVSSITVQRQGAQVSIPTLKEVL</sequence>
<keyword evidence="15" id="KW-1185">Reference proteome</keyword>
<keyword evidence="10 12" id="KW-0630">Potassium</keyword>
<evidence type="ECO:0000256" key="6">
    <source>
        <dbReference type="ARBA" id="ARBA00022741"/>
    </source>
</evidence>
<dbReference type="RefSeq" id="WP_070111185.1">
    <property type="nucleotide sequence ID" value="NZ_LZFO01000043.1"/>
</dbReference>
<comment type="similarity">
    <text evidence="12">Belongs to the carbohydrate kinase PfkB family. Ribokinase subfamily.</text>
</comment>
<dbReference type="GO" id="GO:0019303">
    <property type="term" value="P:D-ribose catabolic process"/>
    <property type="evidence" value="ECO:0007669"/>
    <property type="project" value="UniProtKB-UniRule"/>
</dbReference>
<keyword evidence="11 12" id="KW-0119">Carbohydrate metabolism</keyword>
<feature type="binding site" evidence="12">
    <location>
        <position position="140"/>
    </location>
    <ligand>
        <name>substrate</name>
    </ligand>
</feature>
<dbReference type="InterPro" id="IPR029056">
    <property type="entry name" value="Ribokinase-like"/>
</dbReference>
<feature type="active site" description="Proton acceptor" evidence="12">
    <location>
        <position position="252"/>
    </location>
</feature>
<dbReference type="EC" id="2.7.1.15" evidence="2 12"/>
<comment type="pathway">
    <text evidence="12">Carbohydrate metabolism; D-ribose degradation; D-ribose 5-phosphate from beta-D-ribopyranose: step 2/2.</text>
</comment>
<dbReference type="HAMAP" id="MF_01987">
    <property type="entry name" value="Ribokinase"/>
    <property type="match status" value="1"/>
</dbReference>
<feature type="binding site" evidence="12">
    <location>
        <begin position="220"/>
        <end position="225"/>
    </location>
    <ligand>
        <name>ATP</name>
        <dbReference type="ChEBI" id="CHEBI:30616"/>
    </ligand>
</feature>
<dbReference type="PATRIC" id="fig|1121290.3.peg.2134"/>
<dbReference type="GO" id="GO:0004747">
    <property type="term" value="F:ribokinase activity"/>
    <property type="evidence" value="ECO:0007669"/>
    <property type="project" value="UniProtKB-UniRule"/>
</dbReference>
<keyword evidence="7 12" id="KW-0418">Kinase</keyword>
<name>A0A1E8EWY3_9CLOT</name>
<gene>
    <name evidence="14" type="primary">rbsK_1</name>
    <name evidence="12" type="synonym">rbsK</name>
    <name evidence="14" type="ORF">CLOACE_21230</name>
</gene>
<keyword evidence="4 12" id="KW-0808">Transferase</keyword>
<keyword evidence="12" id="KW-0963">Cytoplasm</keyword>
<comment type="caution">
    <text evidence="14">The sequence shown here is derived from an EMBL/GenBank/DDBJ whole genome shotgun (WGS) entry which is preliminary data.</text>
</comment>
<keyword evidence="6 12" id="KW-0547">Nucleotide-binding</keyword>
<feature type="binding site" evidence="12">
    <location>
        <position position="292"/>
    </location>
    <ligand>
        <name>K(+)</name>
        <dbReference type="ChEBI" id="CHEBI:29103"/>
    </ligand>
</feature>
<feature type="domain" description="Carbohydrate kinase PfkB" evidence="13">
    <location>
        <begin position="1"/>
        <end position="299"/>
    </location>
</feature>
<dbReference type="Gene3D" id="3.40.1190.20">
    <property type="match status" value="1"/>
</dbReference>
<evidence type="ECO:0000256" key="1">
    <source>
        <dbReference type="ARBA" id="ARBA00005380"/>
    </source>
</evidence>
<feature type="binding site" evidence="12">
    <location>
        <begin position="11"/>
        <end position="13"/>
    </location>
    <ligand>
        <name>substrate</name>
    </ligand>
</feature>
<feature type="binding site" evidence="12">
    <location>
        <begin position="251"/>
        <end position="252"/>
    </location>
    <ligand>
        <name>ATP</name>
        <dbReference type="ChEBI" id="CHEBI:30616"/>
    </ligand>
</feature>
<evidence type="ECO:0000256" key="12">
    <source>
        <dbReference type="HAMAP-Rule" id="MF_01987"/>
    </source>
</evidence>
<dbReference type="EMBL" id="LZFO01000043">
    <property type="protein sequence ID" value="OFI01508.1"/>
    <property type="molecule type" value="Genomic_DNA"/>
</dbReference>
<evidence type="ECO:0000256" key="8">
    <source>
        <dbReference type="ARBA" id="ARBA00022840"/>
    </source>
</evidence>